<evidence type="ECO:0000313" key="1">
    <source>
        <dbReference type="EMBL" id="ORW43265.1"/>
    </source>
</evidence>
<accession>A0A1X2A861</accession>
<evidence type="ECO:0008006" key="3">
    <source>
        <dbReference type="Google" id="ProtNLM"/>
    </source>
</evidence>
<reference evidence="1 2" key="1">
    <citation type="journal article" date="2015" name="Emerg. Microbes Infect.">
        <title>Characterization of 17 strains belonging to the Mycobacterium simiae complex and description of Mycobacterium paraense sp. nov.</title>
        <authorList>
            <person name="Fusco da Costa A.R."/>
            <person name="Fedrizzi T."/>
            <person name="Lopes M.L."/>
            <person name="Pecorari M."/>
            <person name="Oliveira da Costa W.L."/>
            <person name="Giacobazzi E."/>
            <person name="da Costa Bahia J.R."/>
            <person name="De Sanctis V."/>
            <person name="Batista Lima K.V."/>
            <person name="Bertorelli R."/>
            <person name="Grottola A."/>
            <person name="Fabio A."/>
            <person name="Mariottini A."/>
            <person name="Ferretti P."/>
            <person name="Di Leva F."/>
            <person name="Fregni Serpini G."/>
            <person name="Tagliazucchi S."/>
            <person name="Rumpianesi F."/>
            <person name="Jousson O."/>
            <person name="Segata N."/>
            <person name="Tortoli E."/>
        </authorList>
    </citation>
    <scope>NUCLEOTIDE SEQUENCE [LARGE SCALE GENOMIC DNA]</scope>
    <source>
        <strain evidence="1 2">IEC33</strain>
    </source>
</reference>
<protein>
    <recommendedName>
        <fullName evidence="3">RNA-binding protein</fullName>
    </recommendedName>
</protein>
<dbReference type="OrthoDB" id="4762719at2"/>
<dbReference type="Proteomes" id="UP000193285">
    <property type="component" value="Unassembled WGS sequence"/>
</dbReference>
<gene>
    <name evidence="1" type="ORF">AWB90_19265</name>
</gene>
<dbReference type="EMBL" id="LQPN01000059">
    <property type="protein sequence ID" value="ORW43265.1"/>
    <property type="molecule type" value="Genomic_DNA"/>
</dbReference>
<dbReference type="STRING" id="767916.AWB91_16070"/>
<proteinExistence type="predicted"/>
<comment type="caution">
    <text evidence="1">The sequence shown here is derived from an EMBL/GenBank/DDBJ whole genome shotgun (WGS) entry which is preliminary data.</text>
</comment>
<sequence>MTMNLSVRSWAAAGITTLALTAIPEMYAVLQPPGVASADVCASVGRRVSVSGCTNVADTVDTYAPPPGDYAPLPQDFPPPPPPNVSVCAGVGRRIHVSGCT</sequence>
<evidence type="ECO:0000313" key="2">
    <source>
        <dbReference type="Proteomes" id="UP000193285"/>
    </source>
</evidence>
<name>A0A1X2A861_9MYCO</name>
<organism evidence="1 2">
    <name type="scientific">Mycobacterium paraense</name>
    <dbReference type="NCBI Taxonomy" id="767916"/>
    <lineage>
        <taxon>Bacteria</taxon>
        <taxon>Bacillati</taxon>
        <taxon>Actinomycetota</taxon>
        <taxon>Actinomycetes</taxon>
        <taxon>Mycobacteriales</taxon>
        <taxon>Mycobacteriaceae</taxon>
        <taxon>Mycobacterium</taxon>
        <taxon>Mycobacterium simiae complex</taxon>
    </lineage>
</organism>
<dbReference type="AlphaFoldDB" id="A0A1X2A861"/>